<evidence type="ECO:0000313" key="15">
    <source>
        <dbReference type="Proteomes" id="UP000470772"/>
    </source>
</evidence>
<evidence type="ECO:0000256" key="6">
    <source>
        <dbReference type="ARBA" id="ARBA00022630"/>
    </source>
</evidence>
<dbReference type="PANTHER" id="PTHR11632">
    <property type="entry name" value="SUCCINATE DEHYDROGENASE 2 FLAVOPROTEIN SUBUNIT"/>
    <property type="match status" value="1"/>
</dbReference>
<dbReference type="Gene3D" id="3.50.50.60">
    <property type="entry name" value="FAD/NAD(P)-binding domain"/>
    <property type="match status" value="1"/>
</dbReference>
<dbReference type="Gene3D" id="3.90.700.10">
    <property type="entry name" value="Succinate dehydrogenase/fumarate reductase flavoprotein, catalytic domain"/>
    <property type="match status" value="1"/>
</dbReference>
<dbReference type="Proteomes" id="UP000470772">
    <property type="component" value="Unassembled WGS sequence"/>
</dbReference>
<dbReference type="EC" id="1.3.5.1" evidence="4"/>
<keyword evidence="8" id="KW-0249">Electron transport</keyword>
<dbReference type="Pfam" id="PF00890">
    <property type="entry name" value="FAD_binding_2"/>
    <property type="match status" value="1"/>
</dbReference>
<evidence type="ECO:0000256" key="11">
    <source>
        <dbReference type="PIRSR" id="PIRSR000171-1"/>
    </source>
</evidence>
<sequence length="566" mass="62653">MEKLSYDAIVLGAGLSGLMAAHEIGRDGFKVAIISKVFPTRSHSSSAEGGIAAYIPGNSDPNDDPDYMTYDTVKGGDYLVDQDAAELLSAKSGEIAMTMERWGTLFNRQPDGRVAVRYFGGQTYPRTRFVGDKTGMALLHTIYERTSGLDVDFYNEWFALDLIKDGDRVRGIIAMQMKSMTPVFFEAKAVVMATGGMGMLYRHSTNSYINTGDGYAMALRAGAALKDPEFVQFHPTALYPSDILISEAARGEGAVLINNKGERFMKRYAPNKLDLAPRDIASRSILTEVKEGRGFPGGFVGLDLTHLGPDYIKERLALAYEAAKSFSGIDATVEPIPVRPAQHYYMGGIDVDITGTNHDLRGLFAAGEAACVSVHGANRLGSNSLLETLVFGRETGKTVASFLKSTTSPSSSVDEGELEKLVNDAYSFVKSESGVHFGEIQNKLRDVMWDKVGVFREENGMIEAVKEVKELRQQTSKMYVNDKSKTYNTEFFNALELRNMMDLAIVISSAALNRKESRGAHYRLDYTQRDDENWLKHTISYLRGNTVEIGYKPVKMTKWKPELRVY</sequence>
<accession>A0A6A9QTZ6</accession>
<evidence type="ECO:0000256" key="5">
    <source>
        <dbReference type="ARBA" id="ARBA00022448"/>
    </source>
</evidence>
<dbReference type="OrthoDB" id="23539at2157"/>
<keyword evidence="9" id="KW-0560">Oxidoreductase</keyword>
<dbReference type="InterPro" id="IPR015939">
    <property type="entry name" value="Fum_Rdtase/Succ_DH_flav-like_C"/>
</dbReference>
<dbReference type="GO" id="GO:0009061">
    <property type="term" value="P:anaerobic respiration"/>
    <property type="evidence" value="ECO:0007669"/>
    <property type="project" value="TreeGrafter"/>
</dbReference>
<keyword evidence="7" id="KW-0274">FAD</keyword>
<dbReference type="Gene3D" id="1.20.58.100">
    <property type="entry name" value="Fumarate reductase/succinate dehydrogenase flavoprotein-like, C-terminal domain"/>
    <property type="match status" value="1"/>
</dbReference>
<dbReference type="GO" id="GO:0009055">
    <property type="term" value="F:electron transfer activity"/>
    <property type="evidence" value="ECO:0007669"/>
    <property type="project" value="TreeGrafter"/>
</dbReference>
<name>A0A6A9QTZ6_SULME</name>
<evidence type="ECO:0000256" key="9">
    <source>
        <dbReference type="ARBA" id="ARBA00023002"/>
    </source>
</evidence>
<dbReference type="InterPro" id="IPR003953">
    <property type="entry name" value="FAD-dep_OxRdtase_2_FAD-bd"/>
</dbReference>
<dbReference type="FunFam" id="4.10.80.40:FF:000003">
    <property type="entry name" value="Fumarate reductase flavoprotein subunit"/>
    <property type="match status" value="1"/>
</dbReference>
<comment type="similarity">
    <text evidence="3">Belongs to the FAD-dependent oxidoreductase 2 family. FRD/SDH subfamily.</text>
</comment>
<evidence type="ECO:0000256" key="8">
    <source>
        <dbReference type="ARBA" id="ARBA00022982"/>
    </source>
</evidence>
<dbReference type="AlphaFoldDB" id="A0A6A9QTZ6"/>
<dbReference type="Gene3D" id="4.10.80.40">
    <property type="entry name" value="succinate dehydrogenase protein domain"/>
    <property type="match status" value="1"/>
</dbReference>
<dbReference type="PANTHER" id="PTHR11632:SF51">
    <property type="entry name" value="SUCCINATE DEHYDROGENASE [UBIQUINONE] FLAVOPROTEIN SUBUNIT, MITOCHONDRIAL"/>
    <property type="match status" value="1"/>
</dbReference>
<dbReference type="GO" id="GO:0022900">
    <property type="term" value="P:electron transport chain"/>
    <property type="evidence" value="ECO:0007669"/>
    <property type="project" value="InterPro"/>
</dbReference>
<feature type="domain" description="FAD-dependent oxidoreductase 2 FAD-binding" evidence="12">
    <location>
        <begin position="7"/>
        <end position="385"/>
    </location>
</feature>
<dbReference type="NCBIfam" id="TIGR01812">
    <property type="entry name" value="sdhA_frdA_Gneg"/>
    <property type="match status" value="1"/>
</dbReference>
<dbReference type="PROSITE" id="PS00504">
    <property type="entry name" value="FRD_SDH_FAD_BINDING"/>
    <property type="match status" value="1"/>
</dbReference>
<evidence type="ECO:0000256" key="10">
    <source>
        <dbReference type="ARBA" id="ARBA00023136"/>
    </source>
</evidence>
<evidence type="ECO:0000313" key="14">
    <source>
        <dbReference type="EMBL" id="MUN29273.1"/>
    </source>
</evidence>
<evidence type="ECO:0000259" key="13">
    <source>
        <dbReference type="Pfam" id="PF02910"/>
    </source>
</evidence>
<dbReference type="InterPro" id="IPR027477">
    <property type="entry name" value="Succ_DH/fumarate_Rdtase_cat_sf"/>
</dbReference>
<dbReference type="GO" id="GO:0050660">
    <property type="term" value="F:flavin adenine dinucleotide binding"/>
    <property type="evidence" value="ECO:0007669"/>
    <property type="project" value="InterPro"/>
</dbReference>
<evidence type="ECO:0000256" key="7">
    <source>
        <dbReference type="ARBA" id="ARBA00022827"/>
    </source>
</evidence>
<evidence type="ECO:0000256" key="3">
    <source>
        <dbReference type="ARBA" id="ARBA00008040"/>
    </source>
</evidence>
<evidence type="ECO:0000256" key="2">
    <source>
        <dbReference type="ARBA" id="ARBA00004170"/>
    </source>
</evidence>
<evidence type="ECO:0000259" key="12">
    <source>
        <dbReference type="Pfam" id="PF00890"/>
    </source>
</evidence>
<comment type="subcellular location">
    <subcellularLocation>
        <location evidence="2">Membrane</location>
        <topology evidence="2">Peripheral membrane protein</topology>
    </subcellularLocation>
</comment>
<dbReference type="SUPFAM" id="SSF56425">
    <property type="entry name" value="Succinate dehydrogenase/fumarate reductase flavoprotein, catalytic domain"/>
    <property type="match status" value="1"/>
</dbReference>
<dbReference type="InterPro" id="IPR003952">
    <property type="entry name" value="FRD_SDH_FAD_BS"/>
</dbReference>
<dbReference type="InterPro" id="IPR036188">
    <property type="entry name" value="FAD/NAD-bd_sf"/>
</dbReference>
<dbReference type="Pfam" id="PF02910">
    <property type="entry name" value="Succ_DH_flav_C"/>
    <property type="match status" value="1"/>
</dbReference>
<organism evidence="14 15">
    <name type="scientific">Sulfuracidifex metallicus DSM 6482 = JCM 9184</name>
    <dbReference type="NCBI Taxonomy" id="523847"/>
    <lineage>
        <taxon>Archaea</taxon>
        <taxon>Thermoproteota</taxon>
        <taxon>Thermoprotei</taxon>
        <taxon>Sulfolobales</taxon>
        <taxon>Sulfolobaceae</taxon>
        <taxon>Sulfuracidifex</taxon>
    </lineage>
</organism>
<comment type="caution">
    <text evidence="14">The sequence shown here is derived from an EMBL/GenBank/DDBJ whole genome shotgun (WGS) entry which is preliminary data.</text>
</comment>
<keyword evidence="15" id="KW-1185">Reference proteome</keyword>
<protein>
    <recommendedName>
        <fullName evidence="4">succinate dehydrogenase</fullName>
        <ecNumber evidence="4">1.3.5.1</ecNumber>
    </recommendedName>
</protein>
<feature type="domain" description="Fumarate reductase/succinate dehydrogenase flavoprotein-like C-terminal" evidence="13">
    <location>
        <begin position="442"/>
        <end position="566"/>
    </location>
</feature>
<dbReference type="SUPFAM" id="SSF51905">
    <property type="entry name" value="FAD/NAD(P)-binding domain"/>
    <property type="match status" value="1"/>
</dbReference>
<comment type="cofactor">
    <cofactor evidence="1">
        <name>FAD</name>
        <dbReference type="ChEBI" id="CHEBI:57692"/>
    </cofactor>
</comment>
<dbReference type="GO" id="GO:0005886">
    <property type="term" value="C:plasma membrane"/>
    <property type="evidence" value="ECO:0007669"/>
    <property type="project" value="TreeGrafter"/>
</dbReference>
<dbReference type="FunFam" id="3.90.700.10:FF:000001">
    <property type="entry name" value="Mitochondrial succinate dehydrogenase flavoprotein subunit"/>
    <property type="match status" value="1"/>
</dbReference>
<keyword evidence="6" id="KW-0285">Flavoprotein</keyword>
<dbReference type="RefSeq" id="WP_054837934.1">
    <property type="nucleotide sequence ID" value="NZ_BBBY01000003.1"/>
</dbReference>
<dbReference type="InterPro" id="IPR030664">
    <property type="entry name" value="SdhA/FrdA/AprA"/>
</dbReference>
<keyword evidence="5" id="KW-0813">Transport</keyword>
<dbReference type="PIRSF" id="PIRSF000171">
    <property type="entry name" value="SDHA_APRA_LASPO"/>
    <property type="match status" value="1"/>
</dbReference>
<dbReference type="InterPro" id="IPR014006">
    <property type="entry name" value="Succ_Dhase_FrdA_Gneg"/>
</dbReference>
<dbReference type="NCBIfam" id="NF005037">
    <property type="entry name" value="PRK06452.1"/>
    <property type="match status" value="1"/>
</dbReference>
<reference evidence="14 15" key="1">
    <citation type="submission" date="2019-10" db="EMBL/GenBank/DDBJ databases">
        <title>Sequencing and Assembly of Multiple Reported Metal-Biooxidizing Members of the Extremely Thermoacidophilic Archaeal Family Sulfolobaceae.</title>
        <authorList>
            <person name="Counts J.A."/>
            <person name="Kelly R.M."/>
        </authorList>
    </citation>
    <scope>NUCLEOTIDE SEQUENCE [LARGE SCALE GENOMIC DNA]</scope>
    <source>
        <strain evidence="14 15">DSM 6482</strain>
    </source>
</reference>
<gene>
    <name evidence="14" type="ORF">GC250_07460</name>
</gene>
<proteinExistence type="inferred from homology"/>
<dbReference type="InterPro" id="IPR037099">
    <property type="entry name" value="Fum_R/Succ_DH_flav-like_C_sf"/>
</dbReference>
<evidence type="ECO:0000256" key="1">
    <source>
        <dbReference type="ARBA" id="ARBA00001974"/>
    </source>
</evidence>
<dbReference type="SUPFAM" id="SSF46977">
    <property type="entry name" value="Succinate dehydrogenase/fumarate reductase flavoprotein C-terminal domain"/>
    <property type="match status" value="1"/>
</dbReference>
<keyword evidence="10" id="KW-0472">Membrane</keyword>
<feature type="active site" description="Proton acceptor" evidence="11">
    <location>
        <position position="278"/>
    </location>
</feature>
<dbReference type="EMBL" id="WGGD01000005">
    <property type="protein sequence ID" value="MUN29273.1"/>
    <property type="molecule type" value="Genomic_DNA"/>
</dbReference>
<dbReference type="GO" id="GO:0008177">
    <property type="term" value="F:succinate dehydrogenase (quinone) activity"/>
    <property type="evidence" value="ECO:0007669"/>
    <property type="project" value="UniProtKB-EC"/>
</dbReference>
<evidence type="ECO:0000256" key="4">
    <source>
        <dbReference type="ARBA" id="ARBA00012792"/>
    </source>
</evidence>